<dbReference type="PANTHER" id="PTHR46401">
    <property type="entry name" value="GLYCOSYLTRANSFERASE WBBK-RELATED"/>
    <property type="match status" value="1"/>
</dbReference>
<evidence type="ECO:0000259" key="3">
    <source>
        <dbReference type="Pfam" id="PF13439"/>
    </source>
</evidence>
<evidence type="ECO:0000256" key="1">
    <source>
        <dbReference type="ARBA" id="ARBA00022679"/>
    </source>
</evidence>
<dbReference type="GO" id="GO:0016757">
    <property type="term" value="F:glycosyltransferase activity"/>
    <property type="evidence" value="ECO:0007669"/>
    <property type="project" value="InterPro"/>
</dbReference>
<dbReference type="SUPFAM" id="SSF53756">
    <property type="entry name" value="UDP-Glycosyltransferase/glycogen phosphorylase"/>
    <property type="match status" value="1"/>
</dbReference>
<feature type="domain" description="Glycosyl transferase family 1" evidence="2">
    <location>
        <begin position="218"/>
        <end position="374"/>
    </location>
</feature>
<evidence type="ECO:0000259" key="2">
    <source>
        <dbReference type="Pfam" id="PF00534"/>
    </source>
</evidence>
<dbReference type="PANTHER" id="PTHR46401:SF2">
    <property type="entry name" value="GLYCOSYLTRANSFERASE WBBK-RELATED"/>
    <property type="match status" value="1"/>
</dbReference>
<evidence type="ECO:0000313" key="5">
    <source>
        <dbReference type="Proteomes" id="UP000502377"/>
    </source>
</evidence>
<dbReference type="FunFam" id="3.40.50.2000:FF:000119">
    <property type="entry name" value="Glycosyl transferase group 1"/>
    <property type="match status" value="1"/>
</dbReference>
<dbReference type="Pfam" id="PF00534">
    <property type="entry name" value="Glycos_transf_1"/>
    <property type="match status" value="1"/>
</dbReference>
<dbReference type="Proteomes" id="UP000502377">
    <property type="component" value="Chromosome"/>
</dbReference>
<dbReference type="InterPro" id="IPR028098">
    <property type="entry name" value="Glyco_trans_4-like_N"/>
</dbReference>
<dbReference type="InterPro" id="IPR001296">
    <property type="entry name" value="Glyco_trans_1"/>
</dbReference>
<dbReference type="Pfam" id="PF13439">
    <property type="entry name" value="Glyco_transf_4"/>
    <property type="match status" value="1"/>
</dbReference>
<feature type="domain" description="Glycosyltransferase subfamily 4-like N-terminal" evidence="3">
    <location>
        <begin position="32"/>
        <end position="204"/>
    </location>
</feature>
<dbReference type="RefSeq" id="WP_002945114.1">
    <property type="nucleotide sequence ID" value="NZ_CP012543.1"/>
</dbReference>
<evidence type="ECO:0000313" key="4">
    <source>
        <dbReference type="EMBL" id="QCD46539.1"/>
    </source>
</evidence>
<proteinExistence type="predicted"/>
<reference evidence="4 5" key="1">
    <citation type="submission" date="2016-07" db="EMBL/GenBank/DDBJ databases">
        <title>Comparative genomics of the Campylobacter concisus group.</title>
        <authorList>
            <person name="Miller W.G."/>
            <person name="Yee E."/>
            <person name="Chapman M.H."/>
            <person name="Huynh S."/>
            <person name="Bono J.L."/>
            <person name="On S.L.W."/>
            <person name="StLeger J."/>
            <person name="Foster G."/>
            <person name="Parker C.T."/>
        </authorList>
    </citation>
    <scope>NUCLEOTIDE SEQUENCE [LARGE SCALE GENOMIC DNA]</scope>
    <source>
        <strain evidence="4 5">ATCC 33238</strain>
    </source>
</reference>
<accession>A0A6G5QLP3</accession>
<dbReference type="AlphaFoldDB" id="A0A6G5QLP3"/>
<gene>
    <name evidence="4" type="ORF">CRECT_0861</name>
</gene>
<dbReference type="CDD" id="cd03809">
    <property type="entry name" value="GT4_MtfB-like"/>
    <property type="match status" value="1"/>
</dbReference>
<dbReference type="EMBL" id="CP012543">
    <property type="protein sequence ID" value="QCD46539.1"/>
    <property type="molecule type" value="Genomic_DNA"/>
</dbReference>
<protein>
    <submittedName>
        <fullName evidence="4">Glycosyltransferase, family 1</fullName>
    </submittedName>
</protein>
<name>A0A6G5QLP3_CAMRE</name>
<organism evidence="4 5">
    <name type="scientific">Campylobacter rectus</name>
    <name type="common">Wolinella recta</name>
    <dbReference type="NCBI Taxonomy" id="203"/>
    <lineage>
        <taxon>Bacteria</taxon>
        <taxon>Pseudomonadati</taxon>
        <taxon>Campylobacterota</taxon>
        <taxon>Epsilonproteobacteria</taxon>
        <taxon>Campylobacterales</taxon>
        <taxon>Campylobacteraceae</taxon>
        <taxon>Campylobacter</taxon>
    </lineage>
</organism>
<keyword evidence="1 4" id="KW-0808">Transferase</keyword>
<dbReference type="KEGG" id="crx:CRECT_0861"/>
<dbReference type="Gene3D" id="3.40.50.2000">
    <property type="entry name" value="Glycogen Phosphorylase B"/>
    <property type="match status" value="2"/>
</dbReference>
<dbReference type="GO" id="GO:0009103">
    <property type="term" value="P:lipopolysaccharide biosynthetic process"/>
    <property type="evidence" value="ECO:0007669"/>
    <property type="project" value="TreeGrafter"/>
</dbReference>
<sequence>MKTSKIKNCAPKKEGRAKILIDAKPLISQLTGIGRYAYEIVKRLDKDKFDPFYDYGFVSKELIFKGYEQKTSPLGAFKKVLLKSVKRFLSTLPLGVKTRFRLFLKKLNERNFKGMKFDLYFQPNFIPLDIEARCVVVCVHDFTFIKFSEFHPKDRIEFFEKTFMQNIKKATHIVTGSNFTKNEIVEILGFDESKISVIYHGYDDKVFYPKDDAQKAAVKAKLNLTKEFILFAGSIEPRKNLATLIKAYNLLPSDLQDKFDLVIVGAKGWENSQIHELINQNENIKFAGFVTDEELAALYSSASVFSYPSVYEGFGIPPLEAMACGCAVVLSDIEVFREIYGEDAVYFDALNEASLKEKLQILLTDKKMRENFARLGLRRCKDFSWAKSAKAHNELFLKLIS</sequence>